<accession>A0ABS2KFG7</accession>
<comment type="caution">
    <text evidence="2">The sequence shown here is derived from an EMBL/GenBank/DDBJ whole genome shotgun (WGS) entry which is preliminary data.</text>
</comment>
<name>A0ABS2KFG7_9GAMM</name>
<protein>
    <submittedName>
        <fullName evidence="2">Uncharacterized protein</fullName>
    </submittedName>
</protein>
<evidence type="ECO:0000313" key="3">
    <source>
        <dbReference type="Proteomes" id="UP001430193"/>
    </source>
</evidence>
<sequence length="110" mass="11553">MASKDHTARVPHLVCNEPKSKSTSSNDGKPPTRGSDEESRQAQVAQVADIAVAVAVLEGMRDSHRAFVKRGACGAKSGLLPLNPVQLAGLTTALNFLHHYVNALAPEQGG</sequence>
<evidence type="ECO:0000313" key="2">
    <source>
        <dbReference type="EMBL" id="MBM7129625.1"/>
    </source>
</evidence>
<gene>
    <name evidence="2" type="ORF">ISS99_08820</name>
</gene>
<feature type="region of interest" description="Disordered" evidence="1">
    <location>
        <begin position="1"/>
        <end position="43"/>
    </location>
</feature>
<dbReference type="Proteomes" id="UP001430193">
    <property type="component" value="Unassembled WGS sequence"/>
</dbReference>
<evidence type="ECO:0000256" key="1">
    <source>
        <dbReference type="SAM" id="MobiDB-lite"/>
    </source>
</evidence>
<proteinExistence type="predicted"/>
<keyword evidence="3" id="KW-1185">Reference proteome</keyword>
<dbReference type="EMBL" id="JADIKF010000038">
    <property type="protein sequence ID" value="MBM7129625.1"/>
    <property type="molecule type" value="Genomic_DNA"/>
</dbReference>
<dbReference type="RefSeq" id="WP_204631241.1">
    <property type="nucleotide sequence ID" value="NZ_BSOC01000003.1"/>
</dbReference>
<reference evidence="2" key="1">
    <citation type="submission" date="2020-10" db="EMBL/GenBank/DDBJ databases">
        <title>Phylogeny of dyella-like bacteria.</title>
        <authorList>
            <person name="Fu J."/>
        </authorList>
    </citation>
    <scope>NUCLEOTIDE SEQUENCE</scope>
    <source>
        <strain evidence="2">DHON07</strain>
    </source>
</reference>
<organism evidence="2 3">
    <name type="scientific">Dyella mobilis</name>
    <dbReference type="NCBI Taxonomy" id="1849582"/>
    <lineage>
        <taxon>Bacteria</taxon>
        <taxon>Pseudomonadati</taxon>
        <taxon>Pseudomonadota</taxon>
        <taxon>Gammaproteobacteria</taxon>
        <taxon>Lysobacterales</taxon>
        <taxon>Rhodanobacteraceae</taxon>
        <taxon>Dyella</taxon>
    </lineage>
</organism>